<accession>A0A9X8WRV8</accession>
<dbReference type="Proteomes" id="UP000189137">
    <property type="component" value="Unassembled WGS sequence"/>
</dbReference>
<proteinExistence type="predicted"/>
<sequence>MHFNVNLKQIKSDYTLTIHKMNKSFLGQIPINFLNSIKRELGGVDEIQLTIPKYITDRFLFNKIINPIFEEVKEERLICLNNKEYFVVKNVVTTDDKLKVVTAKSKEVKLGKIDVNIEDYGLQMFTKDEEASIISLNDYLKQETGWKLGYVDDSIAYETDSEGNKREKVRWQESINSNWLDYFNNELKEQFECIADFDTYNNLVNLYHIDSFGDNIQLYLSHDNYIKSLERTTNSDDIVTRLKLEGSEDMNVIGATVTGYDYIENYSYFLDNKEMSEELSKAIKKYQEMNEIREPIWRELIDTKLKKQRERDSKSNEWQMVIEMISKKKDIKKTYDNPQHKDEVNSAKIAVEISELEDKKVILDVQIKHLEEEIAKLNESIKDINILCKRETSTDEDGYLIFNEVLLDELNEFLYYDTYTNDAFLKVEDLIAEGKRQLSLKCIPTREWTLDVINFLDRIIDINFRQHWKGDLSLGDIIVLHSKESKEEELVYFTSFTQNLKNGKLDTLELTLSNKKIKEDDKRTIADYLTKAEHATRTLNSKRHLFIQQQKKRINLPDEYIPKKNIQKELM</sequence>
<keyword evidence="1" id="KW-0175">Coiled coil</keyword>
<name>A0A9X8WRV8_CLODI</name>
<evidence type="ECO:0000256" key="1">
    <source>
        <dbReference type="SAM" id="Coils"/>
    </source>
</evidence>
<gene>
    <name evidence="2" type="ORF">SAMEA3375112_03437</name>
</gene>
<protein>
    <recommendedName>
        <fullName evidence="4">Prophage tail endopeptidase domain-containing protein</fullName>
    </recommendedName>
</protein>
<evidence type="ECO:0008006" key="4">
    <source>
        <dbReference type="Google" id="ProtNLM"/>
    </source>
</evidence>
<feature type="coiled-coil region" evidence="1">
    <location>
        <begin position="353"/>
        <end position="387"/>
    </location>
</feature>
<evidence type="ECO:0000313" key="3">
    <source>
        <dbReference type="Proteomes" id="UP000189137"/>
    </source>
</evidence>
<dbReference type="AlphaFoldDB" id="A0A9X8WRV8"/>
<reference evidence="2 3" key="1">
    <citation type="submission" date="2017-02" db="EMBL/GenBank/DDBJ databases">
        <authorList>
            <consortium name="Pathogen Informatics"/>
        </authorList>
    </citation>
    <scope>NUCLEOTIDE SEQUENCE [LARGE SCALE GENOMIC DNA]</scope>
    <source>
        <strain evidence="2 3">VRECD0157</strain>
    </source>
</reference>
<dbReference type="EMBL" id="FUPS01000014">
    <property type="protein sequence ID" value="SJT01511.1"/>
    <property type="molecule type" value="Genomic_DNA"/>
</dbReference>
<comment type="caution">
    <text evidence="2">The sequence shown here is derived from an EMBL/GenBank/DDBJ whole genome shotgun (WGS) entry which is preliminary data.</text>
</comment>
<dbReference type="RefSeq" id="WP_021381829.1">
    <property type="nucleotide sequence ID" value="NZ_BINN01000006.1"/>
</dbReference>
<organism evidence="2 3">
    <name type="scientific">Clostridioides difficile</name>
    <name type="common">Peptoclostridium difficile</name>
    <dbReference type="NCBI Taxonomy" id="1496"/>
    <lineage>
        <taxon>Bacteria</taxon>
        <taxon>Bacillati</taxon>
        <taxon>Bacillota</taxon>
        <taxon>Clostridia</taxon>
        <taxon>Peptostreptococcales</taxon>
        <taxon>Peptostreptococcaceae</taxon>
        <taxon>Clostridioides</taxon>
    </lineage>
</organism>
<evidence type="ECO:0000313" key="2">
    <source>
        <dbReference type="EMBL" id="SJT01511.1"/>
    </source>
</evidence>